<name>A0A2Z6ZXP2_9LAMI</name>
<proteinExistence type="predicted"/>
<dbReference type="Proteomes" id="UP000250235">
    <property type="component" value="Unassembled WGS sequence"/>
</dbReference>
<accession>A0A2Z6ZXP2</accession>
<reference evidence="2 3" key="1">
    <citation type="journal article" date="2015" name="Proc. Natl. Acad. Sci. U.S.A.">
        <title>The resurrection genome of Boea hygrometrica: A blueprint for survival of dehydration.</title>
        <authorList>
            <person name="Xiao L."/>
            <person name="Yang G."/>
            <person name="Zhang L."/>
            <person name="Yang X."/>
            <person name="Zhao S."/>
            <person name="Ji Z."/>
            <person name="Zhou Q."/>
            <person name="Hu M."/>
            <person name="Wang Y."/>
            <person name="Chen M."/>
            <person name="Xu Y."/>
            <person name="Jin H."/>
            <person name="Xiao X."/>
            <person name="Hu G."/>
            <person name="Bao F."/>
            <person name="Hu Y."/>
            <person name="Wan P."/>
            <person name="Li L."/>
            <person name="Deng X."/>
            <person name="Kuang T."/>
            <person name="Xiang C."/>
            <person name="Zhu J.K."/>
            <person name="Oliver M.J."/>
            <person name="He Y."/>
        </authorList>
    </citation>
    <scope>NUCLEOTIDE SEQUENCE [LARGE SCALE GENOMIC DNA]</scope>
    <source>
        <strain evidence="3">cv. XS01</strain>
    </source>
</reference>
<organism evidence="2 3">
    <name type="scientific">Dorcoceras hygrometricum</name>
    <dbReference type="NCBI Taxonomy" id="472368"/>
    <lineage>
        <taxon>Eukaryota</taxon>
        <taxon>Viridiplantae</taxon>
        <taxon>Streptophyta</taxon>
        <taxon>Embryophyta</taxon>
        <taxon>Tracheophyta</taxon>
        <taxon>Spermatophyta</taxon>
        <taxon>Magnoliopsida</taxon>
        <taxon>eudicotyledons</taxon>
        <taxon>Gunneridae</taxon>
        <taxon>Pentapetalae</taxon>
        <taxon>asterids</taxon>
        <taxon>lamiids</taxon>
        <taxon>Lamiales</taxon>
        <taxon>Gesneriaceae</taxon>
        <taxon>Didymocarpoideae</taxon>
        <taxon>Trichosporeae</taxon>
        <taxon>Loxocarpinae</taxon>
        <taxon>Dorcoceras</taxon>
    </lineage>
</organism>
<gene>
    <name evidence="2" type="ORF">F511_44698</name>
</gene>
<keyword evidence="3" id="KW-1185">Reference proteome</keyword>
<sequence length="210" mass="23067">MLFGCLRGAAMTSKFQRYKLPLVGSYTISKRGNKVLGNRSKAHNTTLLPPSLTSSHPMGLYVHYPSLTTPPPLQPNQLTTRPLRDPLRHIPSPWTSPPSDLSPYYSTQVTRSQPFDHGAPCGFPRLQQRPALADRLGNPNTNLTQSYKVLLGFYHVPVQASKPALFATAPKRTEAPYPAATCNRALTPLNLTTSPSSQHDKPSKTNLNSV</sequence>
<dbReference type="AlphaFoldDB" id="A0A2Z6ZXP2"/>
<evidence type="ECO:0000313" key="2">
    <source>
        <dbReference type="EMBL" id="KZV13969.1"/>
    </source>
</evidence>
<dbReference type="EMBL" id="KV023416">
    <property type="protein sequence ID" value="KZV13969.1"/>
    <property type="molecule type" value="Genomic_DNA"/>
</dbReference>
<evidence type="ECO:0000313" key="3">
    <source>
        <dbReference type="Proteomes" id="UP000250235"/>
    </source>
</evidence>
<evidence type="ECO:0000256" key="1">
    <source>
        <dbReference type="SAM" id="MobiDB-lite"/>
    </source>
</evidence>
<protein>
    <submittedName>
        <fullName evidence="2">Uncharacterized protein</fullName>
    </submittedName>
</protein>
<feature type="region of interest" description="Disordered" evidence="1">
    <location>
        <begin position="188"/>
        <end position="210"/>
    </location>
</feature>